<dbReference type="EMBL" id="JAHCLR010000005">
    <property type="protein sequence ID" value="MBS9532798.1"/>
    <property type="molecule type" value="Genomic_DNA"/>
</dbReference>
<accession>A0ABS5RET5</accession>
<protein>
    <submittedName>
        <fullName evidence="2">PE family protein</fullName>
    </submittedName>
</protein>
<dbReference type="InterPro" id="IPR000084">
    <property type="entry name" value="PE-PGRS_N"/>
</dbReference>
<reference evidence="2 3" key="1">
    <citation type="submission" date="2021-05" db="EMBL/GenBank/DDBJ databases">
        <title>Mycobacterium acidophilum sp. nov., an extremely acid-tolerant member of the genus Mycobacterium.</title>
        <authorList>
            <person name="Xia J."/>
        </authorList>
    </citation>
    <scope>NUCLEOTIDE SEQUENCE [LARGE SCALE GENOMIC DNA]</scope>
    <source>
        <strain evidence="2 3">M1</strain>
    </source>
</reference>
<dbReference type="Pfam" id="PF00934">
    <property type="entry name" value="PE"/>
    <property type="match status" value="1"/>
</dbReference>
<comment type="caution">
    <text evidence="2">The sequence shown here is derived from an EMBL/GenBank/DDBJ whole genome shotgun (WGS) entry which is preliminary data.</text>
</comment>
<name>A0ABS5RET5_9MYCO</name>
<dbReference type="Proteomes" id="UP001519535">
    <property type="component" value="Unassembled WGS sequence"/>
</dbReference>
<dbReference type="Gene3D" id="1.10.287.850">
    <property type="entry name" value="HP0062-like domain"/>
    <property type="match status" value="1"/>
</dbReference>
<gene>
    <name evidence="2" type="ORF">KIH27_04250</name>
</gene>
<dbReference type="SUPFAM" id="SSF140459">
    <property type="entry name" value="PE/PPE dimer-like"/>
    <property type="match status" value="1"/>
</dbReference>
<proteinExistence type="predicted"/>
<organism evidence="2 3">
    <name type="scientific">Mycolicibacter acidiphilus</name>
    <dbReference type="NCBI Taxonomy" id="2835306"/>
    <lineage>
        <taxon>Bacteria</taxon>
        <taxon>Bacillati</taxon>
        <taxon>Actinomycetota</taxon>
        <taxon>Actinomycetes</taxon>
        <taxon>Mycobacteriales</taxon>
        <taxon>Mycobacteriaceae</taxon>
        <taxon>Mycolicibacter</taxon>
    </lineage>
</organism>
<keyword evidence="3" id="KW-1185">Reference proteome</keyword>
<feature type="domain" description="PE" evidence="1">
    <location>
        <begin position="5"/>
        <end position="93"/>
    </location>
</feature>
<dbReference type="InterPro" id="IPR038332">
    <property type="entry name" value="PPE_sf"/>
</dbReference>
<evidence type="ECO:0000313" key="3">
    <source>
        <dbReference type="Proteomes" id="UP001519535"/>
    </source>
</evidence>
<evidence type="ECO:0000259" key="1">
    <source>
        <dbReference type="Pfam" id="PF00934"/>
    </source>
</evidence>
<sequence>MQPLSFNPAVFGIGAQVVGTGGAGLAAGTTATTAVTALVPGGIDEVSAQAALAFASEGVEAMMINAMAQEELIRAGAAFSEAAGIYTAVDSANASTLL</sequence>
<dbReference type="RefSeq" id="WP_214091688.1">
    <property type="nucleotide sequence ID" value="NZ_JAHCLR010000005.1"/>
</dbReference>
<evidence type="ECO:0000313" key="2">
    <source>
        <dbReference type="EMBL" id="MBS9532798.1"/>
    </source>
</evidence>